<dbReference type="PANTHER" id="PTHR43404">
    <property type="entry name" value="LIPOPOLYSACCHARIDE CHOLINEPHOSPHOTRANSFERASE LICD"/>
    <property type="match status" value="1"/>
</dbReference>
<dbReference type="KEGG" id="pmaw:MACH26_33020"/>
<evidence type="ECO:0000313" key="3">
    <source>
        <dbReference type="Proteomes" id="UP001333710"/>
    </source>
</evidence>
<reference evidence="2" key="1">
    <citation type="submission" date="2023-01" db="EMBL/GenBank/DDBJ databases">
        <title>Complete genome sequence of Planctobacterium marinum strain Dej080120_11.</title>
        <authorList>
            <person name="Ueki S."/>
            <person name="Maruyama F."/>
        </authorList>
    </citation>
    <scope>NUCLEOTIDE SEQUENCE</scope>
    <source>
        <strain evidence="2">Dej080120_11</strain>
    </source>
</reference>
<sequence>MKQSGIIEAPPRVLIFGAGLSGLSAWKNLKQAHQVLGFIDNDANKQGKTYCELPVFAPEQLNELCFEVIFIASEYIENIKAQLLEDARIPAEKVKTLPSYMTKPMQFGEQKGSIEAGEQVLCWLCQMFNDVEVQYFLDAGTLLGIVRDGALIPWDDDLDIGIPLRELDRVYSLLENHLCELEQCTGIAWRVDQVLSEHQFGVIKPGDVRSLKLSPKLGGQECELAFPMVDLFVKYPNGNTADYALASRGISMPIEHFQTTDLIQFSGIAMKTPANPELYLERYYGDWKTPQKEWDVGMISSASSF</sequence>
<evidence type="ECO:0000259" key="1">
    <source>
        <dbReference type="Pfam" id="PF04991"/>
    </source>
</evidence>
<evidence type="ECO:0000313" key="2">
    <source>
        <dbReference type="EMBL" id="BDX07781.1"/>
    </source>
</evidence>
<dbReference type="InterPro" id="IPR007074">
    <property type="entry name" value="LicD/FKTN/FKRP_NTP_transf"/>
</dbReference>
<dbReference type="EMBL" id="AP027272">
    <property type="protein sequence ID" value="BDX07781.1"/>
    <property type="molecule type" value="Genomic_DNA"/>
</dbReference>
<dbReference type="Proteomes" id="UP001333710">
    <property type="component" value="Chromosome"/>
</dbReference>
<organism evidence="2 3">
    <name type="scientific">Planctobacterium marinum</name>
    <dbReference type="NCBI Taxonomy" id="1631968"/>
    <lineage>
        <taxon>Bacteria</taxon>
        <taxon>Pseudomonadati</taxon>
        <taxon>Pseudomonadota</taxon>
        <taxon>Gammaproteobacteria</taxon>
        <taxon>Alteromonadales</taxon>
        <taxon>Alteromonadaceae</taxon>
        <taxon>Planctobacterium</taxon>
    </lineage>
</organism>
<protein>
    <recommendedName>
        <fullName evidence="1">LicD/FKTN/FKRP nucleotidyltransferase domain-containing protein</fullName>
    </recommendedName>
</protein>
<proteinExistence type="predicted"/>
<dbReference type="RefSeq" id="WP_338293879.1">
    <property type="nucleotide sequence ID" value="NZ_AP027272.1"/>
</dbReference>
<feature type="domain" description="LicD/FKTN/FKRP nucleotidyltransferase" evidence="1">
    <location>
        <begin position="132"/>
        <end position="180"/>
    </location>
</feature>
<dbReference type="AlphaFoldDB" id="A0AA48HN09"/>
<dbReference type="Gene3D" id="3.40.50.720">
    <property type="entry name" value="NAD(P)-binding Rossmann-like Domain"/>
    <property type="match status" value="1"/>
</dbReference>
<accession>A0AA48HN09</accession>
<keyword evidence="3" id="KW-1185">Reference proteome</keyword>
<dbReference type="Pfam" id="PF04991">
    <property type="entry name" value="LicD"/>
    <property type="match status" value="1"/>
</dbReference>
<dbReference type="InterPro" id="IPR052942">
    <property type="entry name" value="LPS_cholinephosphotransferase"/>
</dbReference>
<gene>
    <name evidence="2" type="ORF">MACH26_33020</name>
</gene>
<name>A0AA48HN09_9ALTE</name>
<dbReference type="PANTHER" id="PTHR43404:SF2">
    <property type="entry name" value="LIPOPOLYSACCHARIDE CHOLINEPHOSPHOTRANSFERASE LICD"/>
    <property type="match status" value="1"/>
</dbReference>
<dbReference type="GO" id="GO:0009100">
    <property type="term" value="P:glycoprotein metabolic process"/>
    <property type="evidence" value="ECO:0007669"/>
    <property type="project" value="UniProtKB-ARBA"/>
</dbReference>